<keyword evidence="9" id="KW-1185">Reference proteome</keyword>
<comment type="subcellular location">
    <subcellularLocation>
        <location evidence="1">Membrane</location>
        <topology evidence="1">Multi-pass membrane protein</topology>
    </subcellularLocation>
</comment>
<evidence type="ECO:0000256" key="5">
    <source>
        <dbReference type="ARBA" id="ARBA00023136"/>
    </source>
</evidence>
<evidence type="ECO:0000256" key="3">
    <source>
        <dbReference type="ARBA" id="ARBA00022692"/>
    </source>
</evidence>
<organism evidence="8 9">
    <name type="scientific">Cryptococcus gattii EJB2</name>
    <dbReference type="NCBI Taxonomy" id="1296103"/>
    <lineage>
        <taxon>Eukaryota</taxon>
        <taxon>Fungi</taxon>
        <taxon>Dikarya</taxon>
        <taxon>Basidiomycota</taxon>
        <taxon>Agaricomycotina</taxon>
        <taxon>Tremellomycetes</taxon>
        <taxon>Tremellales</taxon>
        <taxon>Cryptococcaceae</taxon>
        <taxon>Cryptococcus</taxon>
        <taxon>Cryptococcus gattii species complex</taxon>
    </lineage>
</organism>
<dbReference type="PROSITE" id="PS50850">
    <property type="entry name" value="MFS"/>
    <property type="match status" value="1"/>
</dbReference>
<dbReference type="EMBL" id="KN848591">
    <property type="protein sequence ID" value="KIR81638.1"/>
    <property type="molecule type" value="Genomic_DNA"/>
</dbReference>
<dbReference type="PANTHER" id="PTHR48022">
    <property type="entry name" value="PLASTIDIC GLUCOSE TRANSPORTER 4"/>
    <property type="match status" value="1"/>
</dbReference>
<proteinExistence type="inferred from homology"/>
<dbReference type="Proteomes" id="UP000054272">
    <property type="component" value="Unassembled WGS sequence"/>
</dbReference>
<dbReference type="InterPro" id="IPR050360">
    <property type="entry name" value="MFS_Sugar_Transporters"/>
</dbReference>
<keyword evidence="4 6" id="KW-1133">Transmembrane helix</keyword>
<dbReference type="Gene3D" id="1.20.1250.20">
    <property type="entry name" value="MFS general substrate transporter like domains"/>
    <property type="match status" value="1"/>
</dbReference>
<evidence type="ECO:0000256" key="1">
    <source>
        <dbReference type="ARBA" id="ARBA00004141"/>
    </source>
</evidence>
<comment type="similarity">
    <text evidence="2">Belongs to the major facilitator superfamily. Sugar transporter (TC 2.A.1.1) family.</text>
</comment>
<dbReference type="InterPro" id="IPR020846">
    <property type="entry name" value="MFS_dom"/>
</dbReference>
<evidence type="ECO:0000313" key="9">
    <source>
        <dbReference type="Proteomes" id="UP000054272"/>
    </source>
</evidence>
<protein>
    <recommendedName>
        <fullName evidence="7">Major facilitator superfamily (MFS) profile domain-containing protein</fullName>
    </recommendedName>
</protein>
<sequence length="148" mass="15668">MGKITVAPSREEVPSLSALGIKVHPDALTLAYDDRALASSYGGNGLMDLFASRMVLLAASAATIGGLLFGFDQGILSISLTMPQFQAQFPETNAEVNSSASLNKGVMTALLELGAFLGAFMSGYVSDRYSRKGSLGLSRIRIFLKEDI</sequence>
<name>A0ABR5C1M2_9TREE</name>
<feature type="transmembrane region" description="Helical" evidence="6">
    <location>
        <begin position="106"/>
        <end position="125"/>
    </location>
</feature>
<dbReference type="PANTHER" id="PTHR48022:SF14">
    <property type="entry name" value="MAJOR FACILITATOR SUPERFAMILY (MFS) PROFILE DOMAIN-CONTAINING PROTEIN-RELATED"/>
    <property type="match status" value="1"/>
</dbReference>
<dbReference type="InterPro" id="IPR005828">
    <property type="entry name" value="MFS_sugar_transport-like"/>
</dbReference>
<reference evidence="8 9" key="1">
    <citation type="submission" date="2015-01" db="EMBL/GenBank/DDBJ databases">
        <title>The Genome Sequence of Cryptococcus gattii EJB2.</title>
        <authorList>
            <consortium name="The Broad Institute Genomics Platform"/>
            <person name="Cuomo C."/>
            <person name="Litvintseva A."/>
            <person name="Chen Y."/>
            <person name="Heitman J."/>
            <person name="Sun S."/>
            <person name="Springer D."/>
            <person name="Dromer F."/>
            <person name="Young S."/>
            <person name="Zeng Q."/>
            <person name="Gargeya S."/>
            <person name="Abouelleil A."/>
            <person name="Alvarado L."/>
            <person name="Chapman S.B."/>
            <person name="Gainer-Dewar J."/>
            <person name="Goldberg J."/>
            <person name="Griggs A."/>
            <person name="Gujja S."/>
            <person name="Hansen M."/>
            <person name="Howarth C."/>
            <person name="Imamovic A."/>
            <person name="Larimer J."/>
            <person name="Murphy C."/>
            <person name="Naylor J."/>
            <person name="Pearson M."/>
            <person name="Priest M."/>
            <person name="Roberts A."/>
            <person name="Saif S."/>
            <person name="Shea T."/>
            <person name="Sykes S."/>
            <person name="Wortman J."/>
            <person name="Nusbaum C."/>
            <person name="Birren B."/>
        </authorList>
    </citation>
    <scope>NUCLEOTIDE SEQUENCE [LARGE SCALE GENOMIC DNA]</scope>
    <source>
        <strain evidence="8 9">EJB2</strain>
    </source>
</reference>
<feature type="transmembrane region" description="Helical" evidence="6">
    <location>
        <begin position="54"/>
        <end position="71"/>
    </location>
</feature>
<keyword evidence="3 6" id="KW-0812">Transmembrane</keyword>
<feature type="domain" description="Major facilitator superfamily (MFS) profile" evidence="7">
    <location>
        <begin position="58"/>
        <end position="148"/>
    </location>
</feature>
<accession>A0ABR5C1M2</accession>
<dbReference type="SUPFAM" id="SSF103473">
    <property type="entry name" value="MFS general substrate transporter"/>
    <property type="match status" value="1"/>
</dbReference>
<evidence type="ECO:0000313" key="8">
    <source>
        <dbReference type="EMBL" id="KIR81638.1"/>
    </source>
</evidence>
<gene>
    <name evidence="8" type="ORF">I306_01264</name>
</gene>
<evidence type="ECO:0000259" key="7">
    <source>
        <dbReference type="PROSITE" id="PS50850"/>
    </source>
</evidence>
<dbReference type="Pfam" id="PF00083">
    <property type="entry name" value="Sugar_tr"/>
    <property type="match status" value="1"/>
</dbReference>
<dbReference type="InterPro" id="IPR036259">
    <property type="entry name" value="MFS_trans_sf"/>
</dbReference>
<keyword evidence="5 6" id="KW-0472">Membrane</keyword>
<evidence type="ECO:0000256" key="4">
    <source>
        <dbReference type="ARBA" id="ARBA00022989"/>
    </source>
</evidence>
<evidence type="ECO:0000256" key="2">
    <source>
        <dbReference type="ARBA" id="ARBA00010992"/>
    </source>
</evidence>
<evidence type="ECO:0000256" key="6">
    <source>
        <dbReference type="SAM" id="Phobius"/>
    </source>
</evidence>